<dbReference type="PANTHER" id="PTHR30373:SF8">
    <property type="entry name" value="BLL7265 PROTEIN"/>
    <property type="match status" value="1"/>
</dbReference>
<feature type="domain" description="TPM" evidence="2">
    <location>
        <begin position="88"/>
        <end position="180"/>
    </location>
</feature>
<comment type="caution">
    <text evidence="3">The sequence shown here is derived from an EMBL/GenBank/DDBJ whole genome shotgun (WGS) entry which is preliminary data.</text>
</comment>
<reference evidence="5 6" key="1">
    <citation type="submission" date="2019-10" db="EMBL/GenBank/DDBJ databases">
        <title>Poseidonibacter ostreae sp. nov., isolated from the gut of the Ostrea denselamellosa.</title>
        <authorList>
            <person name="Choi A."/>
        </authorList>
    </citation>
    <scope>NUCLEOTIDE SEQUENCE [LARGE SCALE GENOMIC DNA]</scope>
    <source>
        <strain evidence="3 6">SJOD-M-33</strain>
        <strain evidence="4 5">SJOD-M-5</strain>
    </source>
</reference>
<dbReference type="Gene3D" id="3.10.310.50">
    <property type="match status" value="1"/>
</dbReference>
<proteinExistence type="predicted"/>
<evidence type="ECO:0000256" key="1">
    <source>
        <dbReference type="SAM" id="Phobius"/>
    </source>
</evidence>
<evidence type="ECO:0000313" key="3">
    <source>
        <dbReference type="EMBL" id="KAB7889961.1"/>
    </source>
</evidence>
<gene>
    <name evidence="4" type="ORF">GBG18_06875</name>
    <name evidence="3" type="ORF">GBG19_04315</name>
</gene>
<dbReference type="AlphaFoldDB" id="A0A6L4WU94"/>
<dbReference type="EMBL" id="WFKK01000008">
    <property type="protein sequence ID" value="KAB7889961.1"/>
    <property type="molecule type" value="Genomic_DNA"/>
</dbReference>
<evidence type="ECO:0000313" key="5">
    <source>
        <dbReference type="Proteomes" id="UP000461010"/>
    </source>
</evidence>
<dbReference type="PANTHER" id="PTHR30373">
    <property type="entry name" value="UPF0603 PROTEIN YGCG"/>
    <property type="match status" value="1"/>
</dbReference>
<dbReference type="Proteomes" id="UP000472839">
    <property type="component" value="Unassembled WGS sequence"/>
</dbReference>
<evidence type="ECO:0000313" key="4">
    <source>
        <dbReference type="EMBL" id="KAB7891475.1"/>
    </source>
</evidence>
<feature type="transmembrane region" description="Helical" evidence="1">
    <location>
        <begin position="39"/>
        <end position="59"/>
    </location>
</feature>
<accession>A0A6L4WU94</accession>
<keyword evidence="1" id="KW-1133">Transmembrane helix</keyword>
<evidence type="ECO:0000259" key="2">
    <source>
        <dbReference type="Pfam" id="PF04536"/>
    </source>
</evidence>
<keyword evidence="1" id="KW-0812">Transmembrane</keyword>
<dbReference type="InterPro" id="IPR007621">
    <property type="entry name" value="TPM_dom"/>
</dbReference>
<protein>
    <recommendedName>
        <fullName evidence="2">TPM domain-containing protein</fullName>
    </recommendedName>
</protein>
<keyword evidence="1" id="KW-0472">Membrane</keyword>
<organism evidence="3 6">
    <name type="scientific">Poseidonibacter ostreae</name>
    <dbReference type="NCBI Taxonomy" id="2654171"/>
    <lineage>
        <taxon>Bacteria</taxon>
        <taxon>Pseudomonadati</taxon>
        <taxon>Campylobacterota</taxon>
        <taxon>Epsilonproteobacteria</taxon>
        <taxon>Campylobacterales</taxon>
        <taxon>Arcobacteraceae</taxon>
        <taxon>Poseidonibacter</taxon>
    </lineage>
</organism>
<evidence type="ECO:0000313" key="6">
    <source>
        <dbReference type="Proteomes" id="UP000472839"/>
    </source>
</evidence>
<keyword evidence="5" id="KW-1185">Reference proteome</keyword>
<dbReference type="Pfam" id="PF04536">
    <property type="entry name" value="TPM_phosphatase"/>
    <property type="match status" value="1"/>
</dbReference>
<sequence>MYLNDKQKQEISKEIEKLELQSSAELVAVVTKRSASYKYISSLLSISFLALLSIIFVFFTEISSFILLQIQLFVFILLYLLFEKFDNIIMLILPKAYKYSIAKEYANKQFSNLGLNRTKTNQALMFFVSLDEKYVEIIADETISSKISNEYFQEIVDAFILDVKNNQLSKGYLKAIQACSEKLIKEFPIQVNDENELANDVIELG</sequence>
<dbReference type="RefSeq" id="WP_152189640.1">
    <property type="nucleotide sequence ID" value="NZ_WFKI01000035.1"/>
</dbReference>
<feature type="transmembrane region" description="Helical" evidence="1">
    <location>
        <begin position="65"/>
        <end position="82"/>
    </location>
</feature>
<dbReference type="Proteomes" id="UP000461010">
    <property type="component" value="Unassembled WGS sequence"/>
</dbReference>
<name>A0A6L4WU94_9BACT</name>
<dbReference type="EMBL" id="WFKJ01000017">
    <property type="protein sequence ID" value="KAB7891475.1"/>
    <property type="molecule type" value="Genomic_DNA"/>
</dbReference>